<evidence type="ECO:0000313" key="24">
    <source>
        <dbReference type="RefSeq" id="XP_030766185.1"/>
    </source>
</evidence>
<keyword evidence="5 22" id="KW-0812">Transmembrane</keyword>
<evidence type="ECO:0000256" key="2">
    <source>
        <dbReference type="ARBA" id="ARBA00004648"/>
    </source>
</evidence>
<dbReference type="InterPro" id="IPR050749">
    <property type="entry name" value="Glycosyl_Hydrolase_47"/>
</dbReference>
<comment type="function">
    <text evidence="17">Involved in glycoprotein quality control targeting of misfolded glycoproteins for degradation. It primarily trims a single alpha-1,2-linked mannose residue from Man(9)GlcNAc(2) to produce Man(8)GlcNAc(2), but at high enzyme concentrations, as found in the ER quality control compartment (ERQC), it further trims the carbohydrates to Man(5-6)GlcNAc(2).</text>
</comment>
<keyword evidence="14 21" id="KW-0326">Glycosidase</keyword>
<dbReference type="GO" id="GO:0005789">
    <property type="term" value="C:endoplasmic reticulum membrane"/>
    <property type="evidence" value="ECO:0007669"/>
    <property type="project" value="UniProtKB-SubCell"/>
</dbReference>
<feature type="binding site" evidence="19">
    <location>
        <position position="575"/>
    </location>
    <ligand>
        <name>Ca(2+)</name>
        <dbReference type="ChEBI" id="CHEBI:29108"/>
    </ligand>
</feature>
<dbReference type="AlphaFoldDB" id="A0A6J2YTP4"/>
<evidence type="ECO:0000256" key="10">
    <source>
        <dbReference type="ARBA" id="ARBA00022968"/>
    </source>
</evidence>
<feature type="active site" description="Proton donor" evidence="18">
    <location>
        <position position="218"/>
    </location>
</feature>
<dbReference type="InParanoid" id="A0A6J2YTP4"/>
<evidence type="ECO:0000256" key="1">
    <source>
        <dbReference type="ARBA" id="ARBA00001913"/>
    </source>
</evidence>
<comment type="subcellular location">
    <subcellularLocation>
        <location evidence="2">Endoplasmic reticulum membrane</location>
        <topology evidence="2">Single-pass type II membrane protein</topology>
    </subcellularLocation>
</comment>
<evidence type="ECO:0000256" key="12">
    <source>
        <dbReference type="ARBA" id="ARBA00023136"/>
    </source>
</evidence>
<keyword evidence="11 22" id="KW-1133">Transmembrane helix</keyword>
<dbReference type="PANTHER" id="PTHR11742">
    <property type="entry name" value="MANNOSYL-OLIGOSACCHARIDE ALPHA-1,2-MANNOSIDASE-RELATED"/>
    <property type="match status" value="1"/>
</dbReference>
<keyword evidence="10" id="KW-0735">Signal-anchor</keyword>
<keyword evidence="23" id="KW-1185">Reference proteome</keyword>
<organism evidence="23 24">
    <name type="scientific">Sitophilus oryzae</name>
    <name type="common">Rice weevil</name>
    <name type="synonym">Curculio oryzae</name>
    <dbReference type="NCBI Taxonomy" id="7048"/>
    <lineage>
        <taxon>Eukaryota</taxon>
        <taxon>Metazoa</taxon>
        <taxon>Ecdysozoa</taxon>
        <taxon>Arthropoda</taxon>
        <taxon>Hexapoda</taxon>
        <taxon>Insecta</taxon>
        <taxon>Pterygota</taxon>
        <taxon>Neoptera</taxon>
        <taxon>Endopterygota</taxon>
        <taxon>Coleoptera</taxon>
        <taxon>Polyphaga</taxon>
        <taxon>Cucujiformia</taxon>
        <taxon>Curculionidae</taxon>
        <taxon>Dryophthorinae</taxon>
        <taxon>Sitophilus</taxon>
    </lineage>
</organism>
<evidence type="ECO:0000256" key="15">
    <source>
        <dbReference type="ARBA" id="ARBA00047669"/>
    </source>
</evidence>
<keyword evidence="9 19" id="KW-0106">Calcium</keyword>
<feature type="disulfide bond" evidence="20">
    <location>
        <begin position="416"/>
        <end position="445"/>
    </location>
</feature>
<comment type="pathway">
    <text evidence="3">Protein modification; protein glycosylation.</text>
</comment>
<evidence type="ECO:0000256" key="18">
    <source>
        <dbReference type="PIRSR" id="PIRSR601382-1"/>
    </source>
</evidence>
<dbReference type="PANTHER" id="PTHR11742:SF55">
    <property type="entry name" value="ENDOPLASMIC RETICULUM MANNOSYL-OLIGOSACCHARIDE 1,2-ALPHA-MANNOSIDASE"/>
    <property type="match status" value="1"/>
</dbReference>
<sequence>MFGRGDHVSLNLSQDYLFDRKRPFNLKRQWNQLSKCQKSTAYMAALVFIITIFYVISIDTKGAIISRQKTEKTSEKSTLTHIGNNPREVIENGAENNNENQVLEEPDGAQVNSKVDSNQVVEPPKDIITFPEANTSRQKSIKKAFQHAWKGYKQFAWGHDHLKPISEGYHDWFGLGLTIVDSLDTMYMMGLKEEYTEARNWVDKHLNFDINRDVNLFEVTIRVLGGLLSIYHFTKDDMFLKKATDLADRLLPCFDTESGIPLSDVNLFTRKAHAPKWSPDSSTSEVTTIQLEFRYLSWITNNPKYENVVSRVSEIVHKLEKTDGLVPIFINANTGQFRAYATITLGARGDSYYEYLLKQWLQTEKSVEYLKNDYVEAIEGVSKHLVKRTVPNGFLFVGELLGGSKDLKPKMDHLTCYLPGTLALGVHNGLSNSHMKLAEELMTTCYQTYAQQPTFLAPEITYFNIQGENSNDMYVKANDAHNLLRPEFLESLWYMYQFTGNVTYQEWGWQIFQGFENYTKVINGYTSIGNVKNTGNVRPKDMMESFFLSETLKYLYLLFSEDPKMLDLDRYVVNTEAHPFPIGKANI</sequence>
<evidence type="ECO:0000256" key="7">
    <source>
        <dbReference type="ARBA" id="ARBA00022801"/>
    </source>
</evidence>
<evidence type="ECO:0000313" key="23">
    <source>
        <dbReference type="Proteomes" id="UP000504635"/>
    </source>
</evidence>
<dbReference type="GO" id="GO:0005975">
    <property type="term" value="P:carbohydrate metabolic process"/>
    <property type="evidence" value="ECO:0007669"/>
    <property type="project" value="InterPro"/>
</dbReference>
<keyword evidence="13 20" id="KW-1015">Disulfide bond</keyword>
<dbReference type="FunCoup" id="A0A6J2YTP4">
    <property type="interactions" value="2239"/>
</dbReference>
<name>A0A6J2YTP4_SITOR</name>
<dbReference type="GO" id="GO:0005509">
    <property type="term" value="F:calcium ion binding"/>
    <property type="evidence" value="ECO:0007669"/>
    <property type="project" value="InterPro"/>
</dbReference>
<feature type="active site" evidence="18">
    <location>
        <position position="487"/>
    </location>
</feature>
<dbReference type="SUPFAM" id="SSF48225">
    <property type="entry name" value="Seven-hairpin glycosidases"/>
    <property type="match status" value="1"/>
</dbReference>
<evidence type="ECO:0000256" key="19">
    <source>
        <dbReference type="PIRSR" id="PIRSR601382-2"/>
    </source>
</evidence>
<dbReference type="InterPro" id="IPR012341">
    <property type="entry name" value="6hp_glycosidase-like_sf"/>
</dbReference>
<evidence type="ECO:0000256" key="9">
    <source>
        <dbReference type="ARBA" id="ARBA00022837"/>
    </source>
</evidence>
<evidence type="ECO:0000256" key="8">
    <source>
        <dbReference type="ARBA" id="ARBA00022824"/>
    </source>
</evidence>
<dbReference type="InterPro" id="IPR001382">
    <property type="entry name" value="Glyco_hydro_47"/>
</dbReference>
<keyword evidence="7 21" id="KW-0378">Hydrolase</keyword>
<dbReference type="OrthoDB" id="8118055at2759"/>
<feature type="active site" evidence="18">
    <location>
        <position position="350"/>
    </location>
</feature>
<comment type="cofactor">
    <cofactor evidence="1 19">
        <name>Ca(2+)</name>
        <dbReference type="ChEBI" id="CHEBI:29108"/>
    </cofactor>
</comment>
<evidence type="ECO:0000256" key="21">
    <source>
        <dbReference type="RuleBase" id="RU361193"/>
    </source>
</evidence>
<feature type="active site" description="Proton donor" evidence="18">
    <location>
        <position position="459"/>
    </location>
</feature>
<dbReference type="FunFam" id="1.50.10.10:FF:000010">
    <property type="entry name" value="alpha-1,2-Mannosidase"/>
    <property type="match status" value="1"/>
</dbReference>
<dbReference type="GO" id="GO:0010498">
    <property type="term" value="P:proteasomal protein catabolic process"/>
    <property type="evidence" value="ECO:0007669"/>
    <property type="project" value="UniProtKB-ARBA"/>
</dbReference>
<comment type="similarity">
    <text evidence="4 21">Belongs to the glycosyl hydrolase 47 family.</text>
</comment>
<dbReference type="InterPro" id="IPR036026">
    <property type="entry name" value="Seven-hairpin_glycosidases"/>
</dbReference>
<evidence type="ECO:0000256" key="13">
    <source>
        <dbReference type="ARBA" id="ARBA00023157"/>
    </source>
</evidence>
<protein>
    <recommendedName>
        <fullName evidence="21">alpha-1,2-Mannosidase</fullName>
        <ecNumber evidence="21">3.2.1.-</ecNumber>
    </recommendedName>
</protein>
<evidence type="ECO:0000256" key="6">
    <source>
        <dbReference type="ARBA" id="ARBA00022723"/>
    </source>
</evidence>
<gene>
    <name evidence="24" type="primary">LOC115890163</name>
</gene>
<evidence type="ECO:0000256" key="11">
    <source>
        <dbReference type="ARBA" id="ARBA00022989"/>
    </source>
</evidence>
<evidence type="ECO:0000256" key="17">
    <source>
        <dbReference type="ARBA" id="ARBA00053655"/>
    </source>
</evidence>
<dbReference type="GO" id="GO:0034976">
    <property type="term" value="P:response to endoplasmic reticulum stress"/>
    <property type="evidence" value="ECO:0007669"/>
    <property type="project" value="UniProtKB-ARBA"/>
</dbReference>
<dbReference type="GeneID" id="115890163"/>
<dbReference type="Pfam" id="PF01532">
    <property type="entry name" value="Glyco_hydro_47"/>
    <property type="match status" value="1"/>
</dbReference>
<evidence type="ECO:0000256" key="22">
    <source>
        <dbReference type="SAM" id="Phobius"/>
    </source>
</evidence>
<keyword evidence="8" id="KW-0256">Endoplasmic reticulum</keyword>
<evidence type="ECO:0000256" key="4">
    <source>
        <dbReference type="ARBA" id="ARBA00007658"/>
    </source>
</evidence>
<feature type="transmembrane region" description="Helical" evidence="22">
    <location>
        <begin position="40"/>
        <end position="58"/>
    </location>
</feature>
<dbReference type="GO" id="GO:0004571">
    <property type="term" value="F:mannosyl-oligosaccharide 1,2-alpha-mannosidase activity"/>
    <property type="evidence" value="ECO:0007669"/>
    <property type="project" value="UniProtKB-EC"/>
</dbReference>
<dbReference type="PRINTS" id="PR00747">
    <property type="entry name" value="GLYHDRLASE47"/>
</dbReference>
<keyword evidence="12 22" id="KW-0472">Membrane</keyword>
<evidence type="ECO:0000256" key="3">
    <source>
        <dbReference type="ARBA" id="ARBA00004922"/>
    </source>
</evidence>
<dbReference type="CTD" id="43436"/>
<evidence type="ECO:0000256" key="14">
    <source>
        <dbReference type="ARBA" id="ARBA00023295"/>
    </source>
</evidence>
<dbReference type="KEGG" id="soy:115890163"/>
<accession>A0A6J2YTP4</accession>
<proteinExistence type="inferred from homology"/>
<evidence type="ECO:0000256" key="20">
    <source>
        <dbReference type="PIRSR" id="PIRSR601382-3"/>
    </source>
</evidence>
<comment type="catalytic activity">
    <reaction evidence="15">
        <text>N(4)-(alpha-D-Man-(1-&gt;2)-alpha-D-Man-(1-&gt;2)-alpha-D-Man-(1-&gt;3)-[alpha-D-Man-(1-&gt;3)-[alpha-D-Man-(1-&gt;2)-alpha-D-Man-(1-&gt;6)]-alpha-D-Man-(1-&gt;6)]-beta-D-Man-(1-&gt;4)-beta-D-GlcNAc-(1-&gt;4)-beta-D-GlcNAc)-L-asparaginyl-[protein] (N-glucan mannose isomer 8A1,2,3B1,3) + 3 H2O = N(4)-(alpha-D-Man-(1-&gt;3)-[alpha-D-Man-(1-&gt;3)-[alpha-D-Man-(1-&gt;6)]-alpha-D-Man-(1-&gt;6)]-beta-D-Man-(1-&gt;4)-beta-D-GlcNAc-(1-&gt;4)-beta-D-GlcNAc)-L-asparaginyl-[protein] (N-glucan mannose isomer 5A1,2) + 3 beta-D-mannose</text>
        <dbReference type="Rhea" id="RHEA:56028"/>
        <dbReference type="Rhea" id="RHEA-COMP:14358"/>
        <dbReference type="Rhea" id="RHEA-COMP:14367"/>
        <dbReference type="ChEBI" id="CHEBI:15377"/>
        <dbReference type="ChEBI" id="CHEBI:28563"/>
        <dbReference type="ChEBI" id="CHEBI:59087"/>
        <dbReference type="ChEBI" id="CHEBI:60628"/>
        <dbReference type="EC" id="3.2.1.113"/>
    </reaction>
</comment>
<dbReference type="EC" id="3.2.1.-" evidence="21"/>
<dbReference type="Gene3D" id="1.50.10.10">
    <property type="match status" value="1"/>
</dbReference>
<comment type="catalytic activity">
    <reaction evidence="16">
        <text>N(4)-(alpha-D-Man-(1-&gt;2)-alpha-D-Man-(1-&gt;2)-alpha-D-Man-(1-&gt;3)-[alpha-D-Man-(1-&gt;2)-alpha-D-Man-(1-&gt;3)-[alpha-D-Man-(1-&gt;2)-alpha-D-Man-(1-&gt;6)]-alpha-D-Man-(1-&gt;6)]-beta-D-Man-(1-&gt;4)-beta-D-GlcNAc-(1-&gt;4)-beta-D-GlcNAc)-L-asparaginyl-[protein] (N-glucan mannose isomer 9A1,2,3B1,2,3) + 4 H2O = N(4)-(alpha-D-Man-(1-&gt;3)-[alpha-D-Man-(1-&gt;3)-[alpha-D-Man-(1-&gt;6)]-alpha-D-Man-(1-&gt;6)]-beta-D-Man-(1-&gt;4)-beta-D-GlcNAc-(1-&gt;4)-beta-D-GlcNAc)-L-asparaginyl-[protein] (N-glucan mannose isomer 5A1,2) + 4 beta-D-mannose</text>
        <dbReference type="Rhea" id="RHEA:56008"/>
        <dbReference type="Rhea" id="RHEA-COMP:14356"/>
        <dbReference type="Rhea" id="RHEA-COMP:14367"/>
        <dbReference type="ChEBI" id="CHEBI:15377"/>
        <dbReference type="ChEBI" id="CHEBI:28563"/>
        <dbReference type="ChEBI" id="CHEBI:59087"/>
        <dbReference type="ChEBI" id="CHEBI:139493"/>
        <dbReference type="EC" id="3.2.1.113"/>
    </reaction>
</comment>
<evidence type="ECO:0000256" key="5">
    <source>
        <dbReference type="ARBA" id="ARBA00022692"/>
    </source>
</evidence>
<evidence type="ECO:0000256" key="16">
    <source>
        <dbReference type="ARBA" id="ARBA00048605"/>
    </source>
</evidence>
<dbReference type="RefSeq" id="XP_030766185.1">
    <property type="nucleotide sequence ID" value="XM_030910325.1"/>
</dbReference>
<keyword evidence="6 19" id="KW-0479">Metal-binding</keyword>
<dbReference type="Proteomes" id="UP000504635">
    <property type="component" value="Unplaced"/>
</dbReference>
<reference evidence="24" key="1">
    <citation type="submission" date="2025-08" db="UniProtKB">
        <authorList>
            <consortium name="RefSeq"/>
        </authorList>
    </citation>
    <scope>IDENTIFICATION</scope>
    <source>
        <tissue evidence="24">Gonads</tissue>
    </source>
</reference>